<evidence type="ECO:0000256" key="4">
    <source>
        <dbReference type="SAM" id="MobiDB-lite"/>
    </source>
</evidence>
<dbReference type="Gene3D" id="2.60.120.650">
    <property type="entry name" value="Cupin"/>
    <property type="match status" value="1"/>
</dbReference>
<dbReference type="PANTHER" id="PTHR13096:SF8">
    <property type="entry name" value="RIBOSOMAL OXYGENASE 1"/>
    <property type="match status" value="1"/>
</dbReference>
<reference evidence="6 7" key="1">
    <citation type="journal article" date="2012" name="J. Am. Chem. Soc.">
        <title>Bacterial biosynthesis and maturation of the didemnin anti-cancer agents.</title>
        <authorList>
            <person name="Xu Y."/>
            <person name="Kersten R.D."/>
            <person name="Nam S.J."/>
            <person name="Lu L."/>
            <person name="Al-Suwailem A.M."/>
            <person name="Zheng H."/>
            <person name="Fenical W."/>
            <person name="Dorrestein P.C."/>
            <person name="Moore B.S."/>
            <person name="Qian P.Y."/>
        </authorList>
    </citation>
    <scope>NUCLEOTIDE SEQUENCE [LARGE SCALE GENOMIC DNA]</scope>
    <source>
        <strain evidence="6 7">KA081020-065</strain>
    </source>
</reference>
<accession>I3TJQ6</accession>
<evidence type="ECO:0000256" key="1">
    <source>
        <dbReference type="ARBA" id="ARBA00001954"/>
    </source>
</evidence>
<feature type="domain" description="JmjC" evidence="5">
    <location>
        <begin position="97"/>
        <end position="240"/>
    </location>
</feature>
<keyword evidence="3" id="KW-0408">Iron</keyword>
<dbReference type="PROSITE" id="PS51184">
    <property type="entry name" value="JMJC"/>
    <property type="match status" value="1"/>
</dbReference>
<dbReference type="KEGG" id="tmo:TMO_1155"/>
<name>I3TJQ6_TISMK</name>
<dbReference type="HOGENOM" id="CLU_013645_1_0_5"/>
<dbReference type="Proteomes" id="UP000005258">
    <property type="component" value="Chromosome"/>
</dbReference>
<dbReference type="STRING" id="1110502.TMO_1155"/>
<dbReference type="GO" id="GO:0046872">
    <property type="term" value="F:metal ion binding"/>
    <property type="evidence" value="ECO:0007669"/>
    <property type="project" value="UniProtKB-KW"/>
</dbReference>
<dbReference type="AlphaFoldDB" id="I3TJQ6"/>
<organism evidence="6 7">
    <name type="scientific">Tistrella mobilis (strain KA081020-065)</name>
    <dbReference type="NCBI Taxonomy" id="1110502"/>
    <lineage>
        <taxon>Bacteria</taxon>
        <taxon>Pseudomonadati</taxon>
        <taxon>Pseudomonadota</taxon>
        <taxon>Alphaproteobacteria</taxon>
        <taxon>Geminicoccales</taxon>
        <taxon>Geminicoccaceae</taxon>
        <taxon>Tistrella</taxon>
    </lineage>
</organism>
<dbReference type="Pfam" id="PF08007">
    <property type="entry name" value="JmjC_2"/>
    <property type="match status" value="1"/>
</dbReference>
<gene>
    <name evidence="6" type="ordered locus">TMO_1155</name>
</gene>
<dbReference type="PANTHER" id="PTHR13096">
    <property type="entry name" value="MINA53 MYC INDUCED NUCLEAR ANTIGEN"/>
    <property type="match status" value="1"/>
</dbReference>
<keyword evidence="7" id="KW-1185">Reference proteome</keyword>
<evidence type="ECO:0000313" key="7">
    <source>
        <dbReference type="Proteomes" id="UP000005258"/>
    </source>
</evidence>
<keyword evidence="2" id="KW-0479">Metal-binding</keyword>
<dbReference type="InterPro" id="IPR003347">
    <property type="entry name" value="JmjC_dom"/>
</dbReference>
<sequence>MIATLRDLLRRRPEGPLSAAMEAGQRLHVKTGQAAACAGLLPWAAVNARLSAQALMEGEVSVMRAGREVPLEMLTRLVGGQRVLLDAQLQTLCQGGASLVLLGMHRHVQALAALAAMVERHVEAPVTINAYASFTRDGAFQIHRDGHDVLVVQIAGSKRWFCHGRRSDPPFGGETVDPRRDPGPPEAEMVLEPGDLLFVPKGDYHRAEVADAGGQSLHLTVAIQRPDGAEVLRWRLREMADRLAAPVPMDPSAMGAYEAQLKAVLADLCAGLDLDRFRAAQAAARPLAGAMALGLATGADGPEDAVLVQPALRRRPVLPATGPADIRAGGVTTHLNAQECAILALLLDRDIATTGEILAGLPSEDPAALRAAVAALARRGLVFLTAS</sequence>
<evidence type="ECO:0000313" key="6">
    <source>
        <dbReference type="EMBL" id="AFK52994.1"/>
    </source>
</evidence>
<evidence type="ECO:0000259" key="5">
    <source>
        <dbReference type="PROSITE" id="PS51184"/>
    </source>
</evidence>
<dbReference type="SUPFAM" id="SSF51197">
    <property type="entry name" value="Clavaminate synthase-like"/>
    <property type="match status" value="1"/>
</dbReference>
<feature type="region of interest" description="Disordered" evidence="4">
    <location>
        <begin position="165"/>
        <end position="187"/>
    </location>
</feature>
<evidence type="ECO:0000256" key="3">
    <source>
        <dbReference type="ARBA" id="ARBA00023004"/>
    </source>
</evidence>
<evidence type="ECO:0000256" key="2">
    <source>
        <dbReference type="ARBA" id="ARBA00022723"/>
    </source>
</evidence>
<dbReference type="eggNOG" id="COG2850">
    <property type="taxonomic scope" value="Bacteria"/>
</dbReference>
<comment type="cofactor">
    <cofactor evidence="1">
        <name>Fe(2+)</name>
        <dbReference type="ChEBI" id="CHEBI:29033"/>
    </cofactor>
</comment>
<dbReference type="EMBL" id="CP003236">
    <property type="protein sequence ID" value="AFK52994.1"/>
    <property type="molecule type" value="Genomic_DNA"/>
</dbReference>
<proteinExistence type="predicted"/>
<protein>
    <submittedName>
        <fullName evidence="6">Cupin superfamily protein</fullName>
    </submittedName>
</protein>
<dbReference type="InterPro" id="IPR039994">
    <property type="entry name" value="NO66-like"/>
</dbReference>